<evidence type="ECO:0000313" key="2">
    <source>
        <dbReference type="EMBL" id="OGG01058.1"/>
    </source>
</evidence>
<comment type="caution">
    <text evidence="2">The sequence shown here is derived from an EMBL/GenBank/DDBJ whole genome shotgun (WGS) entry which is preliminary data.</text>
</comment>
<gene>
    <name evidence="2" type="ORF">A3F83_15800</name>
</gene>
<dbReference type="Pfam" id="PF01510">
    <property type="entry name" value="Amidase_2"/>
    <property type="match status" value="1"/>
</dbReference>
<evidence type="ECO:0000259" key="1">
    <source>
        <dbReference type="SMART" id="SM00644"/>
    </source>
</evidence>
<evidence type="ECO:0000313" key="3">
    <source>
        <dbReference type="Proteomes" id="UP000179129"/>
    </source>
</evidence>
<dbReference type="SMART" id="SM00644">
    <property type="entry name" value="Ami_2"/>
    <property type="match status" value="1"/>
</dbReference>
<accession>A0A1F5YLI1</accession>
<reference evidence="2 3" key="1">
    <citation type="journal article" date="2016" name="Nat. Commun.">
        <title>Thousands of microbial genomes shed light on interconnected biogeochemical processes in an aquifer system.</title>
        <authorList>
            <person name="Anantharaman K."/>
            <person name="Brown C.T."/>
            <person name="Hug L.A."/>
            <person name="Sharon I."/>
            <person name="Castelle C.J."/>
            <person name="Probst A.J."/>
            <person name="Thomas B.C."/>
            <person name="Singh A."/>
            <person name="Wilkins M.J."/>
            <person name="Karaoz U."/>
            <person name="Brodie E.L."/>
            <person name="Williams K.H."/>
            <person name="Hubbard S.S."/>
            <person name="Banfield J.F."/>
        </authorList>
    </citation>
    <scope>NUCLEOTIDE SEQUENCE [LARGE SCALE GENOMIC DNA]</scope>
</reference>
<dbReference type="AlphaFoldDB" id="A0A1F5YLI1"/>
<dbReference type="Gene3D" id="3.40.80.10">
    <property type="entry name" value="Peptidoglycan recognition protein-like"/>
    <property type="match status" value="1"/>
</dbReference>
<dbReference type="GO" id="GO:0009253">
    <property type="term" value="P:peptidoglycan catabolic process"/>
    <property type="evidence" value="ECO:0007669"/>
    <property type="project" value="InterPro"/>
</dbReference>
<organism evidence="2 3">
    <name type="scientific">Candidatus Glassbacteria bacterium RIFCSPLOWO2_12_FULL_58_11</name>
    <dbReference type="NCBI Taxonomy" id="1817867"/>
    <lineage>
        <taxon>Bacteria</taxon>
        <taxon>Candidatus Glassiibacteriota</taxon>
    </lineage>
</organism>
<dbReference type="GO" id="GO:0008745">
    <property type="term" value="F:N-acetylmuramoyl-L-alanine amidase activity"/>
    <property type="evidence" value="ECO:0007669"/>
    <property type="project" value="InterPro"/>
</dbReference>
<dbReference type="SUPFAM" id="SSF55846">
    <property type="entry name" value="N-acetylmuramoyl-L-alanine amidase-like"/>
    <property type="match status" value="1"/>
</dbReference>
<dbReference type="STRING" id="1817867.A3F83_15800"/>
<proteinExistence type="predicted"/>
<dbReference type="EMBL" id="MFIX01000227">
    <property type="protein sequence ID" value="OGG01058.1"/>
    <property type="molecule type" value="Genomic_DNA"/>
</dbReference>
<name>A0A1F5YLI1_9BACT</name>
<protein>
    <recommendedName>
        <fullName evidence="1">N-acetylmuramoyl-L-alanine amidase domain-containing protein</fullName>
    </recommendedName>
</protein>
<dbReference type="InterPro" id="IPR036505">
    <property type="entry name" value="Amidase/PGRP_sf"/>
</dbReference>
<feature type="domain" description="N-acetylmuramoyl-L-alanine amidase" evidence="1">
    <location>
        <begin position="376"/>
        <end position="519"/>
    </location>
</feature>
<dbReference type="Proteomes" id="UP000179129">
    <property type="component" value="Unassembled WGS sequence"/>
</dbReference>
<dbReference type="InterPro" id="IPR002502">
    <property type="entry name" value="Amidase_domain"/>
</dbReference>
<sequence>MLEPDRHPEKFKYQENNKFMPGLKKTALKPSARLLLAFLFFSLATSLRPQNSEEQPEPTEPESHLTVTMGSSLWETLVDNGVNPSIWKYVFEYNRANNPAFARITRANRIPRGTVIFIPLERDEEALEKRKTAPSRPSRSTVEDTVKLLDGIQFIRVRPGRGQSLADVITQFCIPASVRSNQNRLILRRNIYSDLRDTYRRMGSSLSYRDPTFLLPDYLAADQLDSLQRRIEYFQYSLQHFIPRDSLLELSPGDIRHVAAAGEDYRGLAKLYLADTDAFPASYPYKKYFSDHLAYMSQQIREYNFNQPVWPGNAYYIPGYLVTGDYFRRNSEVKLEPRTKDYLTYRNGLMVSLEYHVTRRKAYWRRRQQYLPPMERQLSDGRKAYPDMLLWHRTGLDPEVEEALRNRHIQNFSVRYIHRMAVSNYYISESGQCFLIVDPDKNSRDHAGSPADYRCLWNGVSDVSDVSIGVEIEGGFLTPLSSAQLETARKLQEVLRGIYIIPDDRLLDHRKVACRRGPGPALQRGRKSDGLTTADRQAIGIRPILDPDVLRGLVDPNLNEQLQRQADSTDYWYKVEIDPDLEATARKIGWQLSGDRWVRQDSTQAGLPKSQPAAF</sequence>